<proteinExistence type="predicted"/>
<feature type="signal peptide" evidence="1">
    <location>
        <begin position="1"/>
        <end position="27"/>
    </location>
</feature>
<protein>
    <recommendedName>
        <fullName evidence="2">AB hydrolase-1 domain-containing protein</fullName>
    </recommendedName>
</protein>
<evidence type="ECO:0000259" key="2">
    <source>
        <dbReference type="Pfam" id="PF12697"/>
    </source>
</evidence>
<dbReference type="InterPro" id="IPR000073">
    <property type="entry name" value="AB_hydrolase_1"/>
</dbReference>
<organism evidence="3 4">
    <name type="scientific">Xanthomonas graminis pv. poae</name>
    <dbReference type="NCBI Taxonomy" id="227946"/>
    <lineage>
        <taxon>Bacteria</taxon>
        <taxon>Pseudomonadati</taxon>
        <taxon>Pseudomonadota</taxon>
        <taxon>Gammaproteobacteria</taxon>
        <taxon>Lysobacterales</taxon>
        <taxon>Lysobacteraceae</taxon>
        <taxon>Xanthomonas</taxon>
        <taxon>Xanthomonas translucens group</taxon>
        <taxon>Xanthomonas graminis</taxon>
    </lineage>
</organism>
<gene>
    <name evidence="3" type="ORF">XTPLMG728_0186</name>
</gene>
<dbReference type="Proteomes" id="UP000041247">
    <property type="component" value="Unassembled WGS sequence"/>
</dbReference>
<evidence type="ECO:0000256" key="1">
    <source>
        <dbReference type="SAM" id="SignalP"/>
    </source>
</evidence>
<evidence type="ECO:0000313" key="4">
    <source>
        <dbReference type="Proteomes" id="UP000041247"/>
    </source>
</evidence>
<dbReference type="Pfam" id="PF12697">
    <property type="entry name" value="Abhydrolase_6"/>
    <property type="match status" value="1"/>
</dbReference>
<feature type="chain" id="PRO_5005492081" description="AB hydrolase-1 domain-containing protein" evidence="1">
    <location>
        <begin position="28"/>
        <end position="646"/>
    </location>
</feature>
<dbReference type="Gene3D" id="3.40.50.1820">
    <property type="entry name" value="alpha/beta hydrolase"/>
    <property type="match status" value="1"/>
</dbReference>
<sequence length="646" mass="70986">MRAAQALRQLAARALLAVGLLAGSGCAMVTVQSRAAGDYIATKRGDVLSTGELSDASQETLRVVAIERKPCEADIPACAAQLRTVQGLDEERRLAALSELWLRAATLRTPKRTVALDDAALQAWLETARYAYAYLFHTERPASARAFEDRQTQVRDYYNYAVQHVVGALFERWRARSASGELRDDDTLAAAGWQVRAQLDSFRLPGGVARPNAMVPAASLRFDGLRSTYRRDGFGAELVAEVSPAQVGDPTAIAATAKPGQAATDTAGYSELSYAPTTVLLRFDGDSLAQVLDTRSVVIAPYDPYRDNEVVVHGQRLPLAANFTAAYGLWLARSGFARQSLRSMLGRRYGIEQPHLYLMQPYDPNRRIVLMLHGLGSSPEAWVNVANEIMGDEQLRRHYQIWQVYYPTNMPIAWNRAQIETLLQQTLHDFDPQGQAPASRHMVLIGHSMGGVIARLLVSDSGERIWNDLLAGRDLSGERGARIRERLQPLLRFAPLPQVDRAIFIAAPHRGTAFAEGRIGRLVGGLIRLPTALLARFTEVMRDIAGDDGVPQRPPNGIDNLRDTDPFVRVAAELPISPAVRYNSIIARRNPALPLADADDGLVPYRSAHLQGAESELVITSGHSVQETPQAILEIRRILHAQIASE</sequence>
<dbReference type="PROSITE" id="PS51257">
    <property type="entry name" value="PROKAR_LIPOPROTEIN"/>
    <property type="match status" value="1"/>
</dbReference>
<dbReference type="AlphaFoldDB" id="A0A0K2ZDA0"/>
<dbReference type="SUPFAM" id="SSF53474">
    <property type="entry name" value="alpha/beta-Hydrolases"/>
    <property type="match status" value="1"/>
</dbReference>
<dbReference type="RefSeq" id="WP_053839698.1">
    <property type="nucleotide sequence ID" value="NZ_CP076250.1"/>
</dbReference>
<feature type="domain" description="AB hydrolase-1" evidence="2">
    <location>
        <begin position="369"/>
        <end position="634"/>
    </location>
</feature>
<name>A0A0K2ZDA0_9XANT</name>
<dbReference type="EMBL" id="CXOK01000004">
    <property type="protein sequence ID" value="CTP83368.1"/>
    <property type="molecule type" value="Genomic_DNA"/>
</dbReference>
<reference evidence="3 4" key="1">
    <citation type="submission" date="2015-07" db="EMBL/GenBank/DDBJ databases">
        <authorList>
            <person name="Noorani M."/>
        </authorList>
    </citation>
    <scope>NUCLEOTIDE SEQUENCE [LARGE SCALE GENOMIC DNA]</scope>
    <source>
        <strain evidence="3">LMG728</strain>
    </source>
</reference>
<evidence type="ECO:0000313" key="3">
    <source>
        <dbReference type="EMBL" id="CTP83368.1"/>
    </source>
</evidence>
<dbReference type="InterPro" id="IPR029058">
    <property type="entry name" value="AB_hydrolase_fold"/>
</dbReference>
<accession>A0A0K2ZDA0</accession>
<keyword evidence="1" id="KW-0732">Signal</keyword>